<accession>A0ABP1Q7E5</accession>
<evidence type="ECO:0000256" key="1">
    <source>
        <dbReference type="SAM" id="SignalP"/>
    </source>
</evidence>
<evidence type="ECO:0008006" key="4">
    <source>
        <dbReference type="Google" id="ProtNLM"/>
    </source>
</evidence>
<evidence type="ECO:0000313" key="2">
    <source>
        <dbReference type="EMBL" id="CAL8092369.1"/>
    </source>
</evidence>
<keyword evidence="3" id="KW-1185">Reference proteome</keyword>
<keyword evidence="1" id="KW-0732">Signal</keyword>
<name>A0ABP1Q7E5_9HEXA</name>
<gene>
    <name evidence="2" type="ORF">ODALV1_LOCUS8194</name>
</gene>
<protein>
    <recommendedName>
        <fullName evidence="4">Invertebrate defensins family profile domain-containing protein</fullName>
    </recommendedName>
</protein>
<reference evidence="2 3" key="1">
    <citation type="submission" date="2024-08" db="EMBL/GenBank/DDBJ databases">
        <authorList>
            <person name="Cucini C."/>
            <person name="Frati F."/>
        </authorList>
    </citation>
    <scope>NUCLEOTIDE SEQUENCE [LARGE SCALE GENOMIC DNA]</scope>
</reference>
<proteinExistence type="predicted"/>
<evidence type="ECO:0000313" key="3">
    <source>
        <dbReference type="Proteomes" id="UP001642540"/>
    </source>
</evidence>
<feature type="signal peptide" evidence="1">
    <location>
        <begin position="1"/>
        <end position="25"/>
    </location>
</feature>
<dbReference type="Proteomes" id="UP001642540">
    <property type="component" value="Unassembled WGS sequence"/>
</dbReference>
<dbReference type="EMBL" id="CAXLJM020000025">
    <property type="protein sequence ID" value="CAL8092369.1"/>
    <property type="molecule type" value="Genomic_DNA"/>
</dbReference>
<feature type="chain" id="PRO_5047121368" description="Invertebrate defensins family profile domain-containing protein" evidence="1">
    <location>
        <begin position="26"/>
        <end position="127"/>
    </location>
</feature>
<sequence length="127" mass="14738">MHTITMNRFVFLAIFTTIMITTVRCQYDNVEESEDREVRQAYNVPEDDFEESDGRLGRQAVPYAALEPNSKGCARARYKNEYCGGYGVHNWCDTICTTRGYPYSWCRPTYCVCHHGEDEGSYCQWTS</sequence>
<organism evidence="2 3">
    <name type="scientific">Orchesella dallaii</name>
    <dbReference type="NCBI Taxonomy" id="48710"/>
    <lineage>
        <taxon>Eukaryota</taxon>
        <taxon>Metazoa</taxon>
        <taxon>Ecdysozoa</taxon>
        <taxon>Arthropoda</taxon>
        <taxon>Hexapoda</taxon>
        <taxon>Collembola</taxon>
        <taxon>Entomobryomorpha</taxon>
        <taxon>Entomobryoidea</taxon>
        <taxon>Orchesellidae</taxon>
        <taxon>Orchesellinae</taxon>
        <taxon>Orchesella</taxon>
    </lineage>
</organism>
<comment type="caution">
    <text evidence="2">The sequence shown here is derived from an EMBL/GenBank/DDBJ whole genome shotgun (WGS) entry which is preliminary data.</text>
</comment>